<keyword evidence="3" id="KW-0560">Oxidoreductase</keyword>
<feature type="signal peptide" evidence="6">
    <location>
        <begin position="1"/>
        <end position="15"/>
    </location>
</feature>
<comment type="similarity">
    <text evidence="1">Belongs to the cytochrome P450 family.</text>
</comment>
<evidence type="ECO:0000256" key="4">
    <source>
        <dbReference type="ARBA" id="ARBA00023004"/>
    </source>
</evidence>
<dbReference type="InterPro" id="IPR002401">
    <property type="entry name" value="Cyt_P450_E_grp-I"/>
</dbReference>
<dbReference type="InterPro" id="IPR001128">
    <property type="entry name" value="Cyt_P450"/>
</dbReference>
<evidence type="ECO:0000256" key="2">
    <source>
        <dbReference type="ARBA" id="ARBA00022723"/>
    </source>
</evidence>
<reference evidence="7" key="1">
    <citation type="submission" date="2018-02" db="EMBL/GenBank/DDBJ databases">
        <authorList>
            <person name="Cohen D.B."/>
            <person name="Kent A.D."/>
        </authorList>
    </citation>
    <scope>NUCLEOTIDE SEQUENCE</scope>
</reference>
<dbReference type="EMBL" id="OIVN01001624">
    <property type="protein sequence ID" value="SPC95986.1"/>
    <property type="molecule type" value="Genomic_DNA"/>
</dbReference>
<dbReference type="PRINTS" id="PR00385">
    <property type="entry name" value="P450"/>
</dbReference>
<dbReference type="PRINTS" id="PR00463">
    <property type="entry name" value="EP450I"/>
</dbReference>
<protein>
    <recommendedName>
        <fullName evidence="8">Cytochrome P450</fullName>
    </recommendedName>
</protein>
<keyword evidence="6" id="KW-0732">Signal</keyword>
<dbReference type="AlphaFoldDB" id="A0A2N9FZI1"/>
<dbReference type="FunFam" id="1.10.630.10:FF:000007">
    <property type="entry name" value="Cytochrome P450 76C4"/>
    <property type="match status" value="2"/>
</dbReference>
<gene>
    <name evidence="7" type="ORF">FSB_LOCUS23868</name>
</gene>
<evidence type="ECO:0000256" key="6">
    <source>
        <dbReference type="SAM" id="SignalP"/>
    </source>
</evidence>
<dbReference type="CDD" id="cd11073">
    <property type="entry name" value="CYP76-like"/>
    <property type="match status" value="2"/>
</dbReference>
<accession>A0A2N9FZI1</accession>
<comment type="cofactor">
    <cofactor evidence="5">
        <name>heme</name>
        <dbReference type="ChEBI" id="CHEBI:30413"/>
    </cofactor>
</comment>
<dbReference type="InterPro" id="IPR017972">
    <property type="entry name" value="Cyt_P450_CS"/>
</dbReference>
<dbReference type="InterPro" id="IPR036396">
    <property type="entry name" value="Cyt_P450_sf"/>
</dbReference>
<evidence type="ECO:0000256" key="5">
    <source>
        <dbReference type="PIRSR" id="PIRSR602401-1"/>
    </source>
</evidence>
<keyword evidence="2 5" id="KW-0479">Metal-binding</keyword>
<dbReference type="PROSITE" id="PS00086">
    <property type="entry name" value="CYTOCHROME_P450"/>
    <property type="match status" value="2"/>
</dbReference>
<feature type="binding site" description="axial binding residue" evidence="5">
    <location>
        <position position="443"/>
    </location>
    <ligand>
        <name>heme</name>
        <dbReference type="ChEBI" id="CHEBI:30413"/>
    </ligand>
    <ligandPart>
        <name>Fe</name>
        <dbReference type="ChEBI" id="CHEBI:18248"/>
    </ligandPart>
</feature>
<dbReference type="GO" id="GO:0020037">
    <property type="term" value="F:heme binding"/>
    <property type="evidence" value="ECO:0007669"/>
    <property type="project" value="InterPro"/>
</dbReference>
<evidence type="ECO:0000313" key="7">
    <source>
        <dbReference type="EMBL" id="SPC95986.1"/>
    </source>
</evidence>
<dbReference type="Gene3D" id="1.10.630.10">
    <property type="entry name" value="Cytochrome P450"/>
    <property type="match status" value="2"/>
</dbReference>
<dbReference type="GO" id="GO:0005506">
    <property type="term" value="F:iron ion binding"/>
    <property type="evidence" value="ECO:0007669"/>
    <property type="project" value="InterPro"/>
</dbReference>
<keyword evidence="5" id="KW-0349">Heme</keyword>
<keyword evidence="4 5" id="KW-0408">Iron</keyword>
<evidence type="ECO:0000256" key="1">
    <source>
        <dbReference type="ARBA" id="ARBA00010617"/>
    </source>
</evidence>
<feature type="chain" id="PRO_5014679877" description="Cytochrome P450" evidence="6">
    <location>
        <begin position="16"/>
        <end position="1085"/>
    </location>
</feature>
<evidence type="ECO:0000256" key="3">
    <source>
        <dbReference type="ARBA" id="ARBA00023002"/>
    </source>
</evidence>
<sequence>MDYLAILLIIPFVWASLHVLTSSLGCRKTGLPKAPPGPYPFPIIGNILELGNKPHQAVAKLSKTYGPLMTLKLGTITTIVISSPEITKEALQKNDQAFSSRTVPDMARAFNHHKNSMGWLPTNGHWRILRKASAMQIFAPQHLDATQELRRRKVQQLLDHVNQSCNSSVAIDIGRAVFTSVLNSISNTFFSIDLAHHGSNLSQEFQGLICGYAEEAGRPNFADYFPVLRLIDPQGVRKRTTNYFAKVLGIIDGIINERVELRASAKGPKASNDVLDSLLSLTEEDNSEMSCHDIKHLLLDLFIAGTDTTSSTVEWAMAELLHSPEKMVKARDEIEEVLGKNGHVQESDISKFHYLQAIVKETFRLHPPAPFLVPHKAETDVEMRGFIVPKNGQILINVWAMGRDSSIWPNPNLFMPERFLEQDIDFKGRDFELIPFGAGRRICPGLPLANRMVHLMLASLVHYFDWKLPNEMKPEDMDMAISVLQNVNHVTGNSTTVCISRKSVSPTLPPGPYPFPIIGNILELGNKPHQTVAKLSKNYGPLITLKLGSITTIVISSPDIAKEALQKNDQAFSCRTIPDTARAFNHHKVSVAWLPANGHWRILRKASAMQIFAPQRLDATQELRRRKVQELLDHVNQCCNSGAAVDIGRAVFTIVLNSISNTFFSMDLAQYGSNSSQEFQNLICGLAEEGGRPNLADYFPALRLFDPQGARRRTSIYYEKLFGIFEGIINERVELRASSKGPKASKDVLDSLLSVTEEENSEMSCHDIKHLLLVIDYLFKLFFRTLNYYLFLLSGIDTTSITVEWAMAELLHNPKKMVKAQDELEEVLGKDGHVQESYISKFHYLRAIVKETFRLHPPAPFLIPHKAKADVEMCGFIVPKNAQILINVWAMGCDSSIWPNPNLFMPERFLEQDIDFKGRDFELIPFGAGRRICPGLPLANRMVHLILASLVYYFAWKLPDEMKPEDMDMNHSNLSLSLSPATASCCPSQVPALQESQIKRNAILFHDLESQDGFLDIIGDDIAVEDGSEGGEGEQVLSFHEFDCHTLVNEQVGFPTIVNNEICSMKIYDMQSSRFSLSSHGGQRH</sequence>
<dbReference type="SUPFAM" id="SSF48264">
    <property type="entry name" value="Cytochrome P450"/>
    <property type="match status" value="2"/>
</dbReference>
<proteinExistence type="inferred from homology"/>
<dbReference type="GO" id="GO:0016705">
    <property type="term" value="F:oxidoreductase activity, acting on paired donors, with incorporation or reduction of molecular oxygen"/>
    <property type="evidence" value="ECO:0007669"/>
    <property type="project" value="InterPro"/>
</dbReference>
<organism evidence="7">
    <name type="scientific">Fagus sylvatica</name>
    <name type="common">Beechnut</name>
    <dbReference type="NCBI Taxonomy" id="28930"/>
    <lineage>
        <taxon>Eukaryota</taxon>
        <taxon>Viridiplantae</taxon>
        <taxon>Streptophyta</taxon>
        <taxon>Embryophyta</taxon>
        <taxon>Tracheophyta</taxon>
        <taxon>Spermatophyta</taxon>
        <taxon>Magnoliopsida</taxon>
        <taxon>eudicotyledons</taxon>
        <taxon>Gunneridae</taxon>
        <taxon>Pentapetalae</taxon>
        <taxon>rosids</taxon>
        <taxon>fabids</taxon>
        <taxon>Fagales</taxon>
        <taxon>Fagaceae</taxon>
        <taxon>Fagus</taxon>
    </lineage>
</organism>
<dbReference type="GO" id="GO:0004497">
    <property type="term" value="F:monooxygenase activity"/>
    <property type="evidence" value="ECO:0007669"/>
    <property type="project" value="InterPro"/>
</dbReference>
<dbReference type="Pfam" id="PF00067">
    <property type="entry name" value="p450"/>
    <property type="match status" value="2"/>
</dbReference>
<name>A0A2N9FZI1_FAGSY</name>
<dbReference type="PANTHER" id="PTHR47950:SF44">
    <property type="entry name" value="CYTOCHROME P450, FAMILY 76, SUBFAMILY C, POLYPEPTIDE 5-RELATED"/>
    <property type="match status" value="1"/>
</dbReference>
<evidence type="ECO:0008006" key="8">
    <source>
        <dbReference type="Google" id="ProtNLM"/>
    </source>
</evidence>
<dbReference type="PANTHER" id="PTHR47950">
    <property type="entry name" value="CYTOCHROME P450, FAMILY 76, SUBFAMILY C, POLYPEPTIDE 5-RELATED"/>
    <property type="match status" value="1"/>
</dbReference>